<dbReference type="SUPFAM" id="SSF46966">
    <property type="entry name" value="Spectrin repeat"/>
    <property type="match status" value="2"/>
</dbReference>
<dbReference type="EMBL" id="CATQJL010000223">
    <property type="protein sequence ID" value="CAJ0600337.1"/>
    <property type="molecule type" value="Genomic_DNA"/>
</dbReference>
<proteinExistence type="predicted"/>
<dbReference type="InterPro" id="IPR018159">
    <property type="entry name" value="Spectrin/alpha-actinin"/>
</dbReference>
<feature type="region of interest" description="Disordered" evidence="2">
    <location>
        <begin position="1"/>
        <end position="29"/>
    </location>
</feature>
<dbReference type="PANTHER" id="PTHR11915">
    <property type="entry name" value="SPECTRIN/FILAMIN RELATED CYTOSKELETAL PROTEIN"/>
    <property type="match status" value="1"/>
</dbReference>
<dbReference type="Pfam" id="PF06869">
    <property type="entry name" value="DUF1258"/>
    <property type="match status" value="1"/>
</dbReference>
<evidence type="ECO:0000256" key="1">
    <source>
        <dbReference type="ARBA" id="ARBA00022737"/>
    </source>
</evidence>
<comment type="caution">
    <text evidence="3">The sequence shown here is derived from an EMBL/GenBank/DDBJ whole genome shotgun (WGS) entry which is preliminary data.</text>
</comment>
<evidence type="ECO:0000313" key="3">
    <source>
        <dbReference type="EMBL" id="CAJ0600337.1"/>
    </source>
</evidence>
<feature type="compositionally biased region" description="Basic and acidic residues" evidence="2">
    <location>
        <begin position="16"/>
        <end position="29"/>
    </location>
</feature>
<gene>
    <name evidence="3" type="ORF">CYNAS_LOCUS12320</name>
</gene>
<dbReference type="Proteomes" id="UP001176961">
    <property type="component" value="Unassembled WGS sequence"/>
</dbReference>
<keyword evidence="4" id="KW-1185">Reference proteome</keyword>
<evidence type="ECO:0000256" key="2">
    <source>
        <dbReference type="SAM" id="MobiDB-lite"/>
    </source>
</evidence>
<protein>
    <submittedName>
        <fullName evidence="3">Uncharacterized protein</fullName>
    </submittedName>
</protein>
<accession>A0AA36M877</accession>
<reference evidence="3" key="1">
    <citation type="submission" date="2023-07" db="EMBL/GenBank/DDBJ databases">
        <authorList>
            <consortium name="CYATHOMIX"/>
        </authorList>
    </citation>
    <scope>NUCLEOTIDE SEQUENCE</scope>
    <source>
        <strain evidence="3">N/A</strain>
    </source>
</reference>
<feature type="region of interest" description="Disordered" evidence="2">
    <location>
        <begin position="1293"/>
        <end position="1323"/>
    </location>
</feature>
<dbReference type="SMART" id="SM00150">
    <property type="entry name" value="SPEC"/>
    <property type="match status" value="1"/>
</dbReference>
<dbReference type="InterPro" id="IPR002017">
    <property type="entry name" value="Spectrin_repeat"/>
</dbReference>
<feature type="compositionally biased region" description="Polar residues" evidence="2">
    <location>
        <begin position="1"/>
        <end position="11"/>
    </location>
</feature>
<dbReference type="Gene3D" id="1.20.58.60">
    <property type="match status" value="2"/>
</dbReference>
<dbReference type="Pfam" id="PF00435">
    <property type="entry name" value="Spectrin"/>
    <property type="match status" value="1"/>
</dbReference>
<keyword evidence="1" id="KW-0677">Repeat</keyword>
<evidence type="ECO:0000313" key="4">
    <source>
        <dbReference type="Proteomes" id="UP001176961"/>
    </source>
</evidence>
<feature type="compositionally biased region" description="Basic and acidic residues" evidence="2">
    <location>
        <begin position="1313"/>
        <end position="1323"/>
    </location>
</feature>
<dbReference type="InterPro" id="IPR009667">
    <property type="entry name" value="DUF1258"/>
</dbReference>
<sequence>MTEQTQRSLGTTGDVVDQKRAEPDRAHRLETLRLSMMERDLGAIQAKLDPLHREADSTERERPQEAQAWLTATQRQVASEDEPQSLAEAEQLLNQHAAIREEIDGYTEDYKKMRAMGDATQDQTDPQCKFLQQCLACLQEGWEELQRMWDNHQHLSQGLNLQMFLRDTKQAEVMPFQQENYLTKDEPQHSKQAEHMLKRDQIRVCFTRPFKVNHKLTNPSMGGTRKDHRRSELGSELASVEAATKKHEAIQTDIFAYEDRVQAVVAVAGEFEAENFHGIGDQQSERECAQAVELPLPAPSCSSCCLELSMAIQRIFHGMLLTLDLMADIELLEYLLNWSLLWTILNASAVAHHHHHYQQDILRFNYKISNCINSGQKGLSKKVKKNLYSNLAFARAVALCEMYVLELSAFAFASHRLGPSNYNGRKYAKIPPNPDDAGAGSDLDAIQENAGVEPNPNGIRVEPIVELVIHATAFEELKRLILLIEVVSERTPDISALQIRSFLEELTGDLNTRSYFFCNSCHHSLIEQRSLCDNPQCELRGKNPKRSNSQRRATLSLLDVRPQIETVLTKHLSLLLSIHRRLHEDQIDHGWRSQPADYPEFKRNCESSSDFHMHKITVQLTLATDGFTPSRLNKQELWPLYIRVDDFPQKIGNNYSNIVLAGILRTTKTPTEILWEGLWNHLVAELSILNANEFLRVRDRNGDMWTVSLRLVHGVVDYQGLKDIFGIPCWNSYYGCHKCLYRGNRQAGTRDLNWYCANPQNCLKRTSENILRDAERRTNGFNRGRTSAMTLFTLAMCCADALHVISEGVTQDRLRVGAAALCPSPLCTASLVWYWYCIKELQAVEDLTTVNIEFPLKVQLAAGYYVADNSEVAINTLTEDHRMMFYQHHRGMSSVKLYSRVVVNGKVFARIDWQRVCDTDTSSFCIRATEDGVTQIYSYGKLVLISFHEYPGNENIAGAATSQPSTSRLKSPPTYAELRPLRPQNQDYANRETSGFPVLSNPYAGEVSGILTPETSMSSHYTTTPEVMTPNIREQPRVGERLTNTRDPMEAIKESLGKPEGTSDFASVLYAFFSKESSTLSRVSVETNLILTIILECKEEISHLRRSQDISSPFTDVQEFKYENLAGNHILSYQKPFKKVNLNEALCHYTAPKRLAGCAVKQVTDFLRNIFKEICDPPYEIWKYTYRATNSPRGENSLMNLPEGISGTITEFIIDAVGLSHPYIIHGTLANLRNSEDGFWLALGDTEENREKRFKQLLRAKTTWYDNCKTCMTRSLEDIRAYRLHRGHLFAPKKCKTPNDTGLSRQQMAEMSPEEREQALQNS</sequence>
<organism evidence="3 4">
    <name type="scientific">Cylicocyclus nassatus</name>
    <name type="common">Nematode worm</name>
    <dbReference type="NCBI Taxonomy" id="53992"/>
    <lineage>
        <taxon>Eukaryota</taxon>
        <taxon>Metazoa</taxon>
        <taxon>Ecdysozoa</taxon>
        <taxon>Nematoda</taxon>
        <taxon>Chromadorea</taxon>
        <taxon>Rhabditida</taxon>
        <taxon>Rhabditina</taxon>
        <taxon>Rhabditomorpha</taxon>
        <taxon>Strongyloidea</taxon>
        <taxon>Strongylidae</taxon>
        <taxon>Cylicocyclus</taxon>
    </lineage>
</organism>
<feature type="compositionally biased region" description="Polar residues" evidence="2">
    <location>
        <begin position="1298"/>
        <end position="1309"/>
    </location>
</feature>
<dbReference type="CDD" id="cd00176">
    <property type="entry name" value="SPEC"/>
    <property type="match status" value="1"/>
</dbReference>
<name>A0AA36M877_CYLNA</name>